<accession>A0A939M748</accession>
<dbReference type="EMBL" id="CP086136">
    <property type="protein sequence ID" value="UEM16586.1"/>
    <property type="molecule type" value="Genomic_DNA"/>
</dbReference>
<organism evidence="1">
    <name type="scientific">Bradyrhizobium barranii subsp. barranii</name>
    <dbReference type="NCBI Taxonomy" id="2823807"/>
    <lineage>
        <taxon>Bacteria</taxon>
        <taxon>Pseudomonadati</taxon>
        <taxon>Pseudomonadota</taxon>
        <taxon>Alphaproteobacteria</taxon>
        <taxon>Hyphomicrobiales</taxon>
        <taxon>Nitrobacteraceae</taxon>
        <taxon>Bradyrhizobium</taxon>
        <taxon>Bradyrhizobium barranii</taxon>
    </lineage>
</organism>
<protein>
    <submittedName>
        <fullName evidence="1">Uncharacterized protein</fullName>
    </submittedName>
</protein>
<sequence length="194" mass="21069">MRLAANTFALQLGSRSFDLKPSLRAAFVLNEKYDGFQNLDRYLAEGRLTAALDLINATITDQKAWASYALPSESTVVTDLWNAFDQLQEFVVILCGADTESTSKPTTGKPIPFEEAFTHLFEVATGWLGWPPCDAWDASISEILAAQRGREAMLKAIFGGGKDDQAAGVADGSLANIKADLNAIGDMTNHVRPR</sequence>
<evidence type="ECO:0000313" key="2">
    <source>
        <dbReference type="EMBL" id="UEM16586.1"/>
    </source>
</evidence>
<evidence type="ECO:0000313" key="1">
    <source>
        <dbReference type="EMBL" id="MBO1863808.1"/>
    </source>
</evidence>
<dbReference type="Proteomes" id="UP000664702">
    <property type="component" value="Chromosome"/>
</dbReference>
<reference evidence="1" key="1">
    <citation type="submission" date="2021-03" db="EMBL/GenBank/DDBJ databases">
        <title>Whole Genome Sequence of Bradyrhizobium sp. Strain 144S4.</title>
        <authorList>
            <person name="Bromfield E.S.P."/>
            <person name="Cloutier S."/>
        </authorList>
    </citation>
    <scope>NUCLEOTIDE SEQUENCE [LARGE SCALE GENOMIC DNA]</scope>
    <source>
        <strain evidence="1">144S4</strain>
    </source>
</reference>
<dbReference type="KEGG" id="bban:J4G43_021650"/>
<dbReference type="EMBL" id="JAGEMI010000001">
    <property type="protein sequence ID" value="MBO1863808.1"/>
    <property type="molecule type" value="Genomic_DNA"/>
</dbReference>
<name>A0A939M748_9BRAD</name>
<dbReference type="AlphaFoldDB" id="A0A939M748"/>
<proteinExistence type="predicted"/>
<evidence type="ECO:0000313" key="3">
    <source>
        <dbReference type="Proteomes" id="UP000664702"/>
    </source>
</evidence>
<dbReference type="RefSeq" id="WP_208086223.1">
    <property type="nucleotide sequence ID" value="NZ_CP086136.1"/>
</dbReference>
<reference evidence="2 3" key="2">
    <citation type="journal article" date="2022" name="Int. J. Syst. Evol. Microbiol.">
        <title>Strains of Bradyrhizobium barranii sp. nov. associated with legumes native to Canada are symbionts of soybeans and belong to different subspecies (subsp. barranii subsp. nov. and subsp. apii subsp. nov.) and symbiovars (sv. glycinearum and sv. septentrionale).</title>
        <authorList>
            <person name="Bromfield E.S.P."/>
            <person name="Cloutier S."/>
            <person name="Wasai-Hara S."/>
            <person name="Minamisawa K."/>
        </authorList>
    </citation>
    <scope>NUCLEOTIDE SEQUENCE [LARGE SCALE GENOMIC DNA]</scope>
    <source>
        <strain evidence="2 3">144S4</strain>
    </source>
</reference>
<gene>
    <name evidence="2" type="ORF">J4G43_021650</name>
    <name evidence="1" type="ORF">J4G43_23700</name>
</gene>